<dbReference type="EMBL" id="FUWO01000003">
    <property type="protein sequence ID" value="SJZ36851.1"/>
    <property type="molecule type" value="Genomic_DNA"/>
</dbReference>
<dbReference type="PIRSF" id="PIRSF007510">
    <property type="entry name" value="UCP007510"/>
    <property type="match status" value="1"/>
</dbReference>
<keyword evidence="3" id="KW-1185">Reference proteome</keyword>
<protein>
    <recommendedName>
        <fullName evidence="1">UPF0340 protein SAMN02746011_00548</fullName>
    </recommendedName>
</protein>
<organism evidence="2 3">
    <name type="scientific">Globicatella sulfidifaciens DSM 15739</name>
    <dbReference type="NCBI Taxonomy" id="1121925"/>
    <lineage>
        <taxon>Bacteria</taxon>
        <taxon>Bacillati</taxon>
        <taxon>Bacillota</taxon>
        <taxon>Bacilli</taxon>
        <taxon>Lactobacillales</taxon>
        <taxon>Aerococcaceae</taxon>
        <taxon>Globicatella</taxon>
    </lineage>
</organism>
<dbReference type="NCBIfam" id="TIGR01440">
    <property type="entry name" value="TIGR01440 family protein"/>
    <property type="match status" value="1"/>
</dbReference>
<name>A0A1T4K341_9LACT</name>
<evidence type="ECO:0000256" key="1">
    <source>
        <dbReference type="HAMAP-Rule" id="MF_00800"/>
    </source>
</evidence>
<dbReference type="SUPFAM" id="SSF110710">
    <property type="entry name" value="TTHA0583/YokD-like"/>
    <property type="match status" value="1"/>
</dbReference>
<reference evidence="3" key="1">
    <citation type="submission" date="2017-02" db="EMBL/GenBank/DDBJ databases">
        <authorList>
            <person name="Varghese N."/>
            <person name="Submissions S."/>
        </authorList>
    </citation>
    <scope>NUCLEOTIDE SEQUENCE [LARGE SCALE GENOMIC DNA]</scope>
    <source>
        <strain evidence="3">DSM 15739</strain>
    </source>
</reference>
<dbReference type="STRING" id="1121925.SAMN02746011_00548"/>
<dbReference type="Pfam" id="PF04260">
    <property type="entry name" value="DUF436"/>
    <property type="match status" value="1"/>
</dbReference>
<evidence type="ECO:0000313" key="3">
    <source>
        <dbReference type="Proteomes" id="UP000189941"/>
    </source>
</evidence>
<proteinExistence type="inferred from homology"/>
<accession>A0A1T4K341</accession>
<dbReference type="InterPro" id="IPR006340">
    <property type="entry name" value="DUF436"/>
</dbReference>
<sequence length="185" mass="20226">MNLEQLQENLNEIMDNIIEKANLKENDVFVLGCSTSEVMGHQIGKHSSLEIGELIVQTLLNKLNPLNVHLAVQGCEHLNRSLVIESEVAESKGYEEVWVRPSLHAGGAASVSAFKLFKNPIEVMAVQAKAGIDIGDTFIGMHVKSVQVPIRPTIKTLGHAHVTAVTSRPRYVGGPRAIYEGIEIK</sequence>
<gene>
    <name evidence="2" type="ORF">SAMN02746011_00548</name>
</gene>
<dbReference type="RefSeq" id="WP_268762600.1">
    <property type="nucleotide sequence ID" value="NZ_FUWO01000003.1"/>
</dbReference>
<comment type="similarity">
    <text evidence="1">Belongs to the UPF0340 family.</text>
</comment>
<dbReference type="HAMAP" id="MF_00800">
    <property type="entry name" value="UPF0340"/>
    <property type="match status" value="1"/>
</dbReference>
<evidence type="ECO:0000313" key="2">
    <source>
        <dbReference type="EMBL" id="SJZ36851.1"/>
    </source>
</evidence>
<dbReference type="Proteomes" id="UP000189941">
    <property type="component" value="Unassembled WGS sequence"/>
</dbReference>
<dbReference type="Gene3D" id="3.40.50.10360">
    <property type="entry name" value="Hypothetical protein TT1679"/>
    <property type="match status" value="1"/>
</dbReference>
<dbReference type="AlphaFoldDB" id="A0A1T4K341"/>
<dbReference type="InterPro" id="IPR028345">
    <property type="entry name" value="Antibiotic_NAT-like"/>
</dbReference>